<evidence type="ECO:0000313" key="2">
    <source>
        <dbReference type="Proteomes" id="UP000325291"/>
    </source>
</evidence>
<accession>A0A5A9ZSM3</accession>
<dbReference type="InterPro" id="IPR010412">
    <property type="entry name" value="DUF1007"/>
</dbReference>
<keyword evidence="2" id="KW-1185">Reference proteome</keyword>
<dbReference type="AlphaFoldDB" id="A0A5A9ZSM3"/>
<organism evidence="1 2">
    <name type="scientific">Aquicoccus porphyridii</name>
    <dbReference type="NCBI Taxonomy" id="1852029"/>
    <lineage>
        <taxon>Bacteria</taxon>
        <taxon>Pseudomonadati</taxon>
        <taxon>Pseudomonadota</taxon>
        <taxon>Alphaproteobacteria</taxon>
        <taxon>Rhodobacterales</taxon>
        <taxon>Paracoccaceae</taxon>
        <taxon>Aquicoccus</taxon>
    </lineage>
</organism>
<dbReference type="Pfam" id="PF06226">
    <property type="entry name" value="DUF1007"/>
    <property type="match status" value="1"/>
</dbReference>
<sequence>MKGLLRRLLSLVLVVLPVGAGAHPHVFVATGLRLVAEEGRITGIEVAWQYDELYSLLVLEDMNLDQDYDGVLSEGELARLDGFDMNWIEGFEGDLYLEQGGAPLELGPPEPRGTAFEEGRIVTRHYRAVEAEAGPVVVRAYDPTFYTAYDLGLGIDVPEGCSVSVRKVDFDATKRALLAELAEIPEDGTVPFPEVGAKFADTVEVTCDAPS</sequence>
<dbReference type="RefSeq" id="WP_111363616.1">
    <property type="nucleotide sequence ID" value="NZ_VINQ01000002.1"/>
</dbReference>
<dbReference type="Proteomes" id="UP000325291">
    <property type="component" value="Unassembled WGS sequence"/>
</dbReference>
<gene>
    <name evidence="1" type="ORF">FLO80_04130</name>
</gene>
<comment type="caution">
    <text evidence="1">The sequence shown here is derived from an EMBL/GenBank/DDBJ whole genome shotgun (WGS) entry which is preliminary data.</text>
</comment>
<proteinExistence type="predicted"/>
<protein>
    <submittedName>
        <fullName evidence="1">DUF1007 family protein</fullName>
    </submittedName>
</protein>
<dbReference type="EMBL" id="VINQ01000002">
    <property type="protein sequence ID" value="KAA0920308.1"/>
    <property type="molecule type" value="Genomic_DNA"/>
</dbReference>
<name>A0A5A9ZSM3_9RHOB</name>
<reference evidence="1 2" key="1">
    <citation type="submission" date="2019-07" db="EMBL/GenBank/DDBJ databases">
        <title>Aquicoccus porphyridii gen. nov., sp. nov., isolated from a small marine red alga, Porphyridium marinum.</title>
        <authorList>
            <person name="Liu L."/>
        </authorList>
    </citation>
    <scope>NUCLEOTIDE SEQUENCE [LARGE SCALE GENOMIC DNA]</scope>
    <source>
        <strain evidence="1 2">L1 8-17</strain>
    </source>
</reference>
<evidence type="ECO:0000313" key="1">
    <source>
        <dbReference type="EMBL" id="KAA0920308.1"/>
    </source>
</evidence>